<organism evidence="1 2">
    <name type="scientific">Anaerosporobacter mobilis DSM 15930</name>
    <dbReference type="NCBI Taxonomy" id="1120996"/>
    <lineage>
        <taxon>Bacteria</taxon>
        <taxon>Bacillati</taxon>
        <taxon>Bacillota</taxon>
        <taxon>Clostridia</taxon>
        <taxon>Lachnospirales</taxon>
        <taxon>Lachnospiraceae</taxon>
        <taxon>Anaerosporobacter</taxon>
    </lineage>
</organism>
<accession>A0A1M7NAE4</accession>
<dbReference type="EMBL" id="FRCP01000026">
    <property type="protein sequence ID" value="SHN00544.1"/>
    <property type="molecule type" value="Genomic_DNA"/>
</dbReference>
<proteinExistence type="predicted"/>
<gene>
    <name evidence="1" type="ORF">SAMN02746066_04336</name>
</gene>
<name>A0A1M7NAE4_9FIRM</name>
<keyword evidence="2" id="KW-1185">Reference proteome</keyword>
<sequence length="82" mass="9531">MKACVRKVNYKRGWAVFEKEDGDFGWFEILDTVDLEEDDLLKGDFDILGGINVIKLATGENIDIFIEDYGMTYKRAIEMVFR</sequence>
<dbReference type="STRING" id="1120996.SAMN02746066_04336"/>
<protein>
    <submittedName>
        <fullName evidence="1">Uncharacterized protein</fullName>
    </submittedName>
</protein>
<dbReference type="AlphaFoldDB" id="A0A1M7NAE4"/>
<evidence type="ECO:0000313" key="2">
    <source>
        <dbReference type="Proteomes" id="UP000184038"/>
    </source>
</evidence>
<dbReference type="RefSeq" id="WP_073291330.1">
    <property type="nucleotide sequence ID" value="NZ_FRCP01000026.1"/>
</dbReference>
<reference evidence="1 2" key="1">
    <citation type="submission" date="2016-11" db="EMBL/GenBank/DDBJ databases">
        <authorList>
            <person name="Jaros S."/>
            <person name="Januszkiewicz K."/>
            <person name="Wedrychowicz H."/>
        </authorList>
    </citation>
    <scope>NUCLEOTIDE SEQUENCE [LARGE SCALE GENOMIC DNA]</scope>
    <source>
        <strain evidence="1 2">DSM 15930</strain>
    </source>
</reference>
<dbReference type="Proteomes" id="UP000184038">
    <property type="component" value="Unassembled WGS sequence"/>
</dbReference>
<evidence type="ECO:0000313" key="1">
    <source>
        <dbReference type="EMBL" id="SHN00544.1"/>
    </source>
</evidence>